<dbReference type="AlphaFoldDB" id="A0A931FKC9"/>
<organism evidence="1 2">
    <name type="scientific">Hymenobacter properus</name>
    <dbReference type="NCBI Taxonomy" id="2791026"/>
    <lineage>
        <taxon>Bacteria</taxon>
        <taxon>Pseudomonadati</taxon>
        <taxon>Bacteroidota</taxon>
        <taxon>Cytophagia</taxon>
        <taxon>Cytophagales</taxon>
        <taxon>Hymenobacteraceae</taxon>
        <taxon>Hymenobacter</taxon>
    </lineage>
</organism>
<sequence length="181" mass="19464">MATLPKQFNYLAGKTGPKVLIEALRWLGVKEAPGPNVDNPAILAWAAFVGASSYYKHDATPWCALFMSFVVKMASFPLPHDPLRALSWATFGTAVPAGQASLGDVLVMARDGGGHVTMYVGEDDTHYYGLGGNQGDSVCIAGFPKGRIAYVRRCPWRNQQPDDVRPIRINAAGVVKAVSES</sequence>
<name>A0A931FKC9_9BACT</name>
<dbReference type="Gene3D" id="3.90.1720.10">
    <property type="entry name" value="endopeptidase domain like (from Nostoc punctiforme)"/>
    <property type="match status" value="1"/>
</dbReference>
<dbReference type="InterPro" id="IPR038765">
    <property type="entry name" value="Papain-like_cys_pep_sf"/>
</dbReference>
<reference evidence="1 2" key="1">
    <citation type="submission" date="2020-11" db="EMBL/GenBank/DDBJ databases">
        <authorList>
            <person name="Kim M.K."/>
        </authorList>
    </citation>
    <scope>NUCLEOTIDE SEQUENCE [LARGE SCALE GENOMIC DNA]</scope>
    <source>
        <strain evidence="1 2">BT439</strain>
    </source>
</reference>
<gene>
    <name evidence="1" type="ORF">I2I01_04425</name>
</gene>
<evidence type="ECO:0000313" key="1">
    <source>
        <dbReference type="EMBL" id="MBF9140866.1"/>
    </source>
</evidence>
<proteinExistence type="predicted"/>
<evidence type="ECO:0000313" key="2">
    <source>
        <dbReference type="Proteomes" id="UP000645610"/>
    </source>
</evidence>
<comment type="caution">
    <text evidence="1">The sequence shown here is derived from an EMBL/GenBank/DDBJ whole genome shotgun (WGS) entry which is preliminary data.</text>
</comment>
<dbReference type="EMBL" id="JADQDP010000001">
    <property type="protein sequence ID" value="MBF9140866.1"/>
    <property type="molecule type" value="Genomic_DNA"/>
</dbReference>
<dbReference type="SUPFAM" id="SSF54001">
    <property type="entry name" value="Cysteine proteinases"/>
    <property type="match status" value="1"/>
</dbReference>
<dbReference type="Proteomes" id="UP000645610">
    <property type="component" value="Unassembled WGS sequence"/>
</dbReference>
<dbReference type="InterPro" id="IPR013423">
    <property type="entry name" value="CHP02594"/>
</dbReference>
<dbReference type="NCBIfam" id="TIGR02594">
    <property type="entry name" value="TIGR02594 family protein"/>
    <property type="match status" value="1"/>
</dbReference>
<keyword evidence="2" id="KW-1185">Reference proteome</keyword>
<dbReference type="RefSeq" id="WP_196285202.1">
    <property type="nucleotide sequence ID" value="NZ_JADQDP010000001.1"/>
</dbReference>
<protein>
    <submittedName>
        <fullName evidence="1">TIGR02594 family protein</fullName>
    </submittedName>
</protein>
<accession>A0A931FKC9</accession>